<accession>A0A0E4G0U2</accession>
<organism evidence="1 2">
    <name type="scientific">Bradyrhizobium diazoefficiens</name>
    <dbReference type="NCBI Taxonomy" id="1355477"/>
    <lineage>
        <taxon>Bacteria</taxon>
        <taxon>Pseudomonadati</taxon>
        <taxon>Pseudomonadota</taxon>
        <taxon>Alphaproteobacteria</taxon>
        <taxon>Hyphomicrobiales</taxon>
        <taxon>Nitrobacteraceae</taxon>
        <taxon>Bradyrhizobium</taxon>
    </lineage>
</organism>
<evidence type="ECO:0000313" key="2">
    <source>
        <dbReference type="Proteomes" id="UP000063308"/>
    </source>
</evidence>
<protein>
    <submittedName>
        <fullName evidence="1">Uncharacterized protein</fullName>
    </submittedName>
</protein>
<proteinExistence type="predicted"/>
<name>A0A0E4G0U2_9BRAD</name>
<dbReference type="AlphaFoldDB" id="A0A0E4G0U2"/>
<evidence type="ECO:0000313" key="1">
    <source>
        <dbReference type="EMBL" id="BAR61259.1"/>
    </source>
</evidence>
<sequence>MRLIGAIPLERNDEEAVQPGNHRGCIRAYQPLGI</sequence>
<dbReference type="EMBL" id="AP014685">
    <property type="protein sequence ID" value="BAR61259.1"/>
    <property type="molecule type" value="Genomic_DNA"/>
</dbReference>
<dbReference type="Proteomes" id="UP000063308">
    <property type="component" value="Chromosome"/>
</dbReference>
<reference evidence="1 2" key="1">
    <citation type="submission" date="2014-11" db="EMBL/GenBank/DDBJ databases">
        <title>Symbiosis island explosion on the genome of extra-slow-growing strains of soybean bradyrhizobia with massive insertion sequences.</title>
        <authorList>
            <person name="Iida T."/>
            <person name="Minamisawa K."/>
        </authorList>
    </citation>
    <scope>NUCLEOTIDE SEQUENCE [LARGE SCALE GENOMIC DNA]</scope>
    <source>
        <strain evidence="1 2">NK6</strain>
    </source>
</reference>
<gene>
    <name evidence="1" type="ORF">NK6_8109</name>
</gene>